<reference evidence="2 3" key="1">
    <citation type="submission" date="2016-06" db="EMBL/GenBank/DDBJ databases">
        <title>The Draft Genome Sequence and Annotation of the Desert Woodrat Neotoma lepida.</title>
        <authorList>
            <person name="Campbell M."/>
            <person name="Oakeson K.F."/>
            <person name="Yandell M."/>
            <person name="Halpert J.R."/>
            <person name="Dearing D."/>
        </authorList>
    </citation>
    <scope>NUCLEOTIDE SEQUENCE [LARGE SCALE GENOMIC DNA]</scope>
    <source>
        <strain evidence="2">417</strain>
        <tissue evidence="2">Liver</tissue>
    </source>
</reference>
<name>A0A1A6FU70_NEOLE</name>
<sequence length="80" mass="8078">MAKGGRFCQPKTEVQTKAGAAAPAHGPKHAQGPGRPIGKALVYHPKAAGEGGGLSLVCGFPTVTGPINIIKKNPLIAARI</sequence>
<accession>A0A1A6FU70</accession>
<feature type="region of interest" description="Disordered" evidence="1">
    <location>
        <begin position="1"/>
        <end position="38"/>
    </location>
</feature>
<dbReference type="AlphaFoldDB" id="A0A1A6FU70"/>
<keyword evidence="3" id="KW-1185">Reference proteome</keyword>
<comment type="caution">
    <text evidence="2">The sequence shown here is derived from an EMBL/GenBank/DDBJ whole genome shotgun (WGS) entry which is preliminary data.</text>
</comment>
<evidence type="ECO:0000313" key="2">
    <source>
        <dbReference type="EMBL" id="OBS57120.1"/>
    </source>
</evidence>
<gene>
    <name evidence="2" type="ORF">A6R68_11757</name>
</gene>
<evidence type="ECO:0000256" key="1">
    <source>
        <dbReference type="SAM" id="MobiDB-lite"/>
    </source>
</evidence>
<dbReference type="EMBL" id="LZPO01117503">
    <property type="protein sequence ID" value="OBS57120.1"/>
    <property type="molecule type" value="Genomic_DNA"/>
</dbReference>
<proteinExistence type="predicted"/>
<evidence type="ECO:0000313" key="3">
    <source>
        <dbReference type="Proteomes" id="UP000092124"/>
    </source>
</evidence>
<dbReference type="Proteomes" id="UP000092124">
    <property type="component" value="Unassembled WGS sequence"/>
</dbReference>
<protein>
    <submittedName>
        <fullName evidence="2">Uncharacterized protein</fullName>
    </submittedName>
</protein>
<organism evidence="2 3">
    <name type="scientific">Neotoma lepida</name>
    <name type="common">Desert woodrat</name>
    <dbReference type="NCBI Taxonomy" id="56216"/>
    <lineage>
        <taxon>Eukaryota</taxon>
        <taxon>Metazoa</taxon>
        <taxon>Chordata</taxon>
        <taxon>Craniata</taxon>
        <taxon>Vertebrata</taxon>
        <taxon>Euteleostomi</taxon>
        <taxon>Mammalia</taxon>
        <taxon>Eutheria</taxon>
        <taxon>Euarchontoglires</taxon>
        <taxon>Glires</taxon>
        <taxon>Rodentia</taxon>
        <taxon>Myomorpha</taxon>
        <taxon>Muroidea</taxon>
        <taxon>Cricetidae</taxon>
        <taxon>Neotominae</taxon>
        <taxon>Neotoma</taxon>
    </lineage>
</organism>